<dbReference type="CDD" id="cd20071">
    <property type="entry name" value="SET_SMYD"/>
    <property type="match status" value="1"/>
</dbReference>
<accession>A0AAE0H6T2</accession>
<dbReference type="PANTHER" id="PTHR47643">
    <property type="entry name" value="TPR DOMAIN PROTEIN (AFU_ORTHOLOGUE AFUA_5G12710)"/>
    <property type="match status" value="1"/>
</dbReference>
<dbReference type="GeneID" id="87837944"/>
<gene>
    <name evidence="4" type="ORF">B0H64DRAFT_331376</name>
</gene>
<dbReference type="InterPro" id="IPR019734">
    <property type="entry name" value="TPR_rpt"/>
</dbReference>
<feature type="compositionally biased region" description="Low complexity" evidence="2">
    <location>
        <begin position="193"/>
        <end position="202"/>
    </location>
</feature>
<keyword evidence="1" id="KW-0802">TPR repeat</keyword>
<dbReference type="InterPro" id="IPR001214">
    <property type="entry name" value="SET_dom"/>
</dbReference>
<evidence type="ECO:0000313" key="4">
    <source>
        <dbReference type="EMBL" id="KAK3291039.1"/>
    </source>
</evidence>
<dbReference type="EMBL" id="JAUEPN010000011">
    <property type="protein sequence ID" value="KAK3291039.1"/>
    <property type="molecule type" value="Genomic_DNA"/>
</dbReference>
<reference evidence="4" key="1">
    <citation type="journal article" date="2023" name="Mol. Phylogenet. Evol.">
        <title>Genome-scale phylogeny and comparative genomics of the fungal order Sordariales.</title>
        <authorList>
            <person name="Hensen N."/>
            <person name="Bonometti L."/>
            <person name="Westerberg I."/>
            <person name="Brannstrom I.O."/>
            <person name="Guillou S."/>
            <person name="Cros-Aarteil S."/>
            <person name="Calhoun S."/>
            <person name="Haridas S."/>
            <person name="Kuo A."/>
            <person name="Mondo S."/>
            <person name="Pangilinan J."/>
            <person name="Riley R."/>
            <person name="LaButti K."/>
            <person name="Andreopoulos B."/>
            <person name="Lipzen A."/>
            <person name="Chen C."/>
            <person name="Yan M."/>
            <person name="Daum C."/>
            <person name="Ng V."/>
            <person name="Clum A."/>
            <person name="Steindorff A."/>
            <person name="Ohm R.A."/>
            <person name="Martin F."/>
            <person name="Silar P."/>
            <person name="Natvig D.O."/>
            <person name="Lalanne C."/>
            <person name="Gautier V."/>
            <person name="Ament-Velasquez S.L."/>
            <person name="Kruys A."/>
            <person name="Hutchinson M.I."/>
            <person name="Powell A.J."/>
            <person name="Barry K."/>
            <person name="Miller A.N."/>
            <person name="Grigoriev I.V."/>
            <person name="Debuchy R."/>
            <person name="Gladieux P."/>
            <person name="Hiltunen Thoren M."/>
            <person name="Johannesson H."/>
        </authorList>
    </citation>
    <scope>NUCLEOTIDE SEQUENCE</scope>
    <source>
        <strain evidence="4">CBS 168.71</strain>
    </source>
</reference>
<dbReference type="InterPro" id="IPR011990">
    <property type="entry name" value="TPR-like_helical_dom_sf"/>
</dbReference>
<feature type="region of interest" description="Disordered" evidence="2">
    <location>
        <begin position="179"/>
        <end position="222"/>
    </location>
</feature>
<evidence type="ECO:0000256" key="2">
    <source>
        <dbReference type="SAM" id="MobiDB-lite"/>
    </source>
</evidence>
<dbReference type="Gene3D" id="1.25.40.10">
    <property type="entry name" value="Tetratricopeptide repeat domain"/>
    <property type="match status" value="1"/>
</dbReference>
<dbReference type="AlphaFoldDB" id="A0AAE0H6T2"/>
<keyword evidence="5" id="KW-1185">Reference proteome</keyword>
<dbReference type="Pfam" id="PF00856">
    <property type="entry name" value="SET"/>
    <property type="match status" value="1"/>
</dbReference>
<comment type="caution">
    <text evidence="4">The sequence shown here is derived from an EMBL/GenBank/DDBJ whole genome shotgun (WGS) entry which is preliminary data.</text>
</comment>
<evidence type="ECO:0000313" key="5">
    <source>
        <dbReference type="Proteomes" id="UP001278766"/>
    </source>
</evidence>
<dbReference type="PROSITE" id="PS50280">
    <property type="entry name" value="SET"/>
    <property type="match status" value="1"/>
</dbReference>
<organism evidence="4 5">
    <name type="scientific">Chaetomium fimeti</name>
    <dbReference type="NCBI Taxonomy" id="1854472"/>
    <lineage>
        <taxon>Eukaryota</taxon>
        <taxon>Fungi</taxon>
        <taxon>Dikarya</taxon>
        <taxon>Ascomycota</taxon>
        <taxon>Pezizomycotina</taxon>
        <taxon>Sordariomycetes</taxon>
        <taxon>Sordariomycetidae</taxon>
        <taxon>Sordariales</taxon>
        <taxon>Chaetomiaceae</taxon>
        <taxon>Chaetomium</taxon>
    </lineage>
</organism>
<evidence type="ECO:0000259" key="3">
    <source>
        <dbReference type="PROSITE" id="PS50280"/>
    </source>
</evidence>
<dbReference type="SMART" id="SM00028">
    <property type="entry name" value="TPR"/>
    <property type="match status" value="2"/>
</dbReference>
<dbReference type="SUPFAM" id="SSF48452">
    <property type="entry name" value="TPR-like"/>
    <property type="match status" value="1"/>
</dbReference>
<reference evidence="4" key="2">
    <citation type="submission" date="2023-06" db="EMBL/GenBank/DDBJ databases">
        <authorList>
            <consortium name="Lawrence Berkeley National Laboratory"/>
            <person name="Haridas S."/>
            <person name="Hensen N."/>
            <person name="Bonometti L."/>
            <person name="Westerberg I."/>
            <person name="Brannstrom I.O."/>
            <person name="Guillou S."/>
            <person name="Cros-Aarteil S."/>
            <person name="Calhoun S."/>
            <person name="Kuo A."/>
            <person name="Mondo S."/>
            <person name="Pangilinan J."/>
            <person name="Riley R."/>
            <person name="Labutti K."/>
            <person name="Andreopoulos B."/>
            <person name="Lipzen A."/>
            <person name="Chen C."/>
            <person name="Yanf M."/>
            <person name="Daum C."/>
            <person name="Ng V."/>
            <person name="Clum A."/>
            <person name="Steindorff A."/>
            <person name="Ohm R."/>
            <person name="Martin F."/>
            <person name="Silar P."/>
            <person name="Natvig D."/>
            <person name="Lalanne C."/>
            <person name="Gautier V."/>
            <person name="Ament-Velasquez S.L."/>
            <person name="Kruys A."/>
            <person name="Hutchinson M.I."/>
            <person name="Powell A.J."/>
            <person name="Barry K."/>
            <person name="Miller A.N."/>
            <person name="Grigoriev I.V."/>
            <person name="Debuchy R."/>
            <person name="Gladieux P."/>
            <person name="Thoren M.H."/>
            <person name="Johannesson H."/>
        </authorList>
    </citation>
    <scope>NUCLEOTIDE SEQUENCE</scope>
    <source>
        <strain evidence="4">CBS 168.71</strain>
    </source>
</reference>
<dbReference type="PROSITE" id="PS50005">
    <property type="entry name" value="TPR"/>
    <property type="match status" value="1"/>
</dbReference>
<dbReference type="SUPFAM" id="SSF82199">
    <property type="entry name" value="SET domain"/>
    <property type="match status" value="1"/>
</dbReference>
<feature type="domain" description="SET" evidence="3">
    <location>
        <begin position="324"/>
        <end position="476"/>
    </location>
</feature>
<evidence type="ECO:0000256" key="1">
    <source>
        <dbReference type="PROSITE-ProRule" id="PRU00339"/>
    </source>
</evidence>
<name>A0AAE0H6T2_9PEZI</name>
<feature type="compositionally biased region" description="Basic and acidic residues" evidence="2">
    <location>
        <begin position="179"/>
        <end position="190"/>
    </location>
</feature>
<feature type="region of interest" description="Disordered" evidence="2">
    <location>
        <begin position="22"/>
        <end position="44"/>
    </location>
</feature>
<proteinExistence type="predicted"/>
<dbReference type="Gene3D" id="2.170.270.10">
    <property type="entry name" value="SET domain"/>
    <property type="match status" value="1"/>
</dbReference>
<dbReference type="InterPro" id="IPR053209">
    <property type="entry name" value="Gramillin-biosynth_MTr"/>
</dbReference>
<dbReference type="PANTHER" id="PTHR47643:SF2">
    <property type="entry name" value="TPR DOMAIN PROTEIN (AFU_ORTHOLOGUE AFUA_5G12710)"/>
    <property type="match status" value="1"/>
</dbReference>
<dbReference type="InterPro" id="IPR046341">
    <property type="entry name" value="SET_dom_sf"/>
</dbReference>
<dbReference type="Proteomes" id="UP001278766">
    <property type="component" value="Unassembled WGS sequence"/>
</dbReference>
<protein>
    <recommendedName>
        <fullName evidence="3">SET domain-containing protein</fullName>
    </recommendedName>
</protein>
<sequence length="579" mass="63424">MASEPDSSTIYLTEKEAERIRSTVLDNTKKRSGLTGHARNPREAKDAIGQATGAALMADMGSMTMGNAQESVPALAVGEPYPPCIISLSELQPMKLCDLRMETHHRGRQLRIKRASPVVTLSTRSWTMVQDDAGETERLEMVLHKIQHGKEVLEASSHFTIKEPYFTLTEEGEPTLRIDHPSDVISHPDADLQPPTQTPTPEQAEKRALAHKQKGNTALTKNNPALAHTHYTTSLAFATHLPTPDLARDLHRNRAHANLLLGQHDAAQRDALAALINPTAEDDVRSRELDAKCYFRAGAAAYALGRFGEAQGFFEKQLALMPGDKVAVANVARCEKREGALTAVTCDVRDERIRVAPVGLRRAVVERLMANPSLIGDVMGSYGDWDGGDGRDVHETGDGPVVDVFRAHDIISRNAFGVGGKDGQGGKGGGAGLWPRAALINHSCIPNSEREFIGDLMVVRATKNIAKGEEIVHRYDESGVYEARQGALMTTWGFECSCALCVVEKGEDPMVQEKRRTLTKEADLFLKSAGSSANKKMATTRARRLVKALDETYDEKKYRGLPRLAKRGVEQWLSSSTRI</sequence>
<feature type="repeat" description="TPR" evidence="1">
    <location>
        <begin position="291"/>
        <end position="324"/>
    </location>
</feature>
<dbReference type="RefSeq" id="XP_062654553.1">
    <property type="nucleotide sequence ID" value="XM_062800996.1"/>
</dbReference>